<evidence type="ECO:0000256" key="6">
    <source>
        <dbReference type="ARBA" id="ARBA00022801"/>
    </source>
</evidence>
<dbReference type="GO" id="GO:0046872">
    <property type="term" value="F:metal ion binding"/>
    <property type="evidence" value="ECO:0007669"/>
    <property type="project" value="UniProtKB-KW"/>
</dbReference>
<name>A0A9D1F1F7_9BACT</name>
<evidence type="ECO:0000256" key="3">
    <source>
        <dbReference type="ARBA" id="ARBA00007931"/>
    </source>
</evidence>
<keyword evidence="8 11" id="KW-1133">Transmembrane helix</keyword>
<dbReference type="PANTHER" id="PTHR42837">
    <property type="entry name" value="REGULATOR OF SIGMA-E PROTEASE RSEP"/>
    <property type="match status" value="1"/>
</dbReference>
<keyword evidence="10 11" id="KW-0472">Membrane</keyword>
<sequence>MSIIIMILLLSVLILVHEAGHFLAAKMFKMKVARFGFGLPIGPTLWEKQVGDVKVLVHAFLLGGYVAFPDDDKELNLPADSPDRFMNRPIYQRLVVVSAGVFANVVCAFVLVFLTAALWGHMPSGKYDIFVKDIVAPKEASIWQSGLQKGDKILKINGINVTTTAAPILIAQLSKEDDGKVDKDLVNKNLEKLRKLNQTFEEDEIIPKDVLIKLPSPEYEKAVILSDKVLKGLKKYNDPEVKLSEKQIKIREKIDDKNYIISDGTLTLNDLSYAVSDNVHPINMEVLRNGNILELKPIYPNKDGLMGIQMEIKEIVIPTKGPKAIIKTSINYLWEQTSMLLYGLYQIFTGKIPLKDLHGIVAITKVGGDIIEHNGFFSGLLLTAIISLDLAIVNFLPIPALDGGHVMFLLIEKLRGKPLNEETIDKIGTAGFLLLIALMILVVFNDIYALLTQKL</sequence>
<dbReference type="GO" id="GO:0004222">
    <property type="term" value="F:metalloendopeptidase activity"/>
    <property type="evidence" value="ECO:0007669"/>
    <property type="project" value="InterPro"/>
</dbReference>
<keyword evidence="7 11" id="KW-0862">Zinc</keyword>
<dbReference type="InterPro" id="IPR004387">
    <property type="entry name" value="Pept_M50_Zn"/>
</dbReference>
<feature type="transmembrane region" description="Helical" evidence="11">
    <location>
        <begin position="94"/>
        <end position="119"/>
    </location>
</feature>
<comment type="caution">
    <text evidence="13">The sequence shown here is derived from an EMBL/GenBank/DDBJ whole genome shotgun (WGS) entry which is preliminary data.</text>
</comment>
<dbReference type="Gene3D" id="2.30.42.10">
    <property type="match status" value="1"/>
</dbReference>
<dbReference type="AlphaFoldDB" id="A0A9D1F1F7"/>
<dbReference type="PROSITE" id="PS50106">
    <property type="entry name" value="PDZ"/>
    <property type="match status" value="1"/>
</dbReference>
<keyword evidence="5 11" id="KW-0812">Transmembrane</keyword>
<evidence type="ECO:0000256" key="11">
    <source>
        <dbReference type="RuleBase" id="RU362031"/>
    </source>
</evidence>
<keyword evidence="6 11" id="KW-0378">Hydrolase</keyword>
<keyword evidence="9 11" id="KW-0482">Metalloprotease</keyword>
<dbReference type="PANTHER" id="PTHR42837:SF2">
    <property type="entry name" value="MEMBRANE METALLOPROTEASE ARASP2, CHLOROPLASTIC-RELATED"/>
    <property type="match status" value="1"/>
</dbReference>
<comment type="similarity">
    <text evidence="3 11">Belongs to the peptidase M50B family.</text>
</comment>
<evidence type="ECO:0000313" key="14">
    <source>
        <dbReference type="Proteomes" id="UP000823928"/>
    </source>
</evidence>
<protein>
    <recommendedName>
        <fullName evidence="11">Zinc metalloprotease</fullName>
        <ecNumber evidence="11">3.4.24.-</ecNumber>
    </recommendedName>
</protein>
<dbReference type="EC" id="3.4.24.-" evidence="11"/>
<evidence type="ECO:0000256" key="5">
    <source>
        <dbReference type="ARBA" id="ARBA00022692"/>
    </source>
</evidence>
<dbReference type="InterPro" id="IPR001478">
    <property type="entry name" value="PDZ"/>
</dbReference>
<evidence type="ECO:0000256" key="10">
    <source>
        <dbReference type="ARBA" id="ARBA00023136"/>
    </source>
</evidence>
<proteinExistence type="inferred from homology"/>
<feature type="transmembrane region" description="Helical" evidence="11">
    <location>
        <begin position="427"/>
        <end position="451"/>
    </location>
</feature>
<dbReference type="SUPFAM" id="SSF50156">
    <property type="entry name" value="PDZ domain-like"/>
    <property type="match status" value="1"/>
</dbReference>
<comment type="cofactor">
    <cofactor evidence="1 11">
        <name>Zn(2+)</name>
        <dbReference type="ChEBI" id="CHEBI:29105"/>
    </cofactor>
</comment>
<keyword evidence="11" id="KW-0479">Metal-binding</keyword>
<evidence type="ECO:0000256" key="2">
    <source>
        <dbReference type="ARBA" id="ARBA00004141"/>
    </source>
</evidence>
<dbReference type="InterPro" id="IPR036034">
    <property type="entry name" value="PDZ_sf"/>
</dbReference>
<gene>
    <name evidence="13" type="primary">rseP</name>
    <name evidence="13" type="ORF">IAC10_13875</name>
</gene>
<reference evidence="13" key="2">
    <citation type="journal article" date="2021" name="PeerJ">
        <title>Extensive microbial diversity within the chicken gut microbiome revealed by metagenomics and culture.</title>
        <authorList>
            <person name="Gilroy R."/>
            <person name="Ravi A."/>
            <person name="Getino M."/>
            <person name="Pursley I."/>
            <person name="Horton D.L."/>
            <person name="Alikhan N.F."/>
            <person name="Baker D."/>
            <person name="Gharbi K."/>
            <person name="Hall N."/>
            <person name="Watson M."/>
            <person name="Adriaenssens E.M."/>
            <person name="Foster-Nyarko E."/>
            <person name="Jarju S."/>
            <person name="Secka A."/>
            <person name="Antonio M."/>
            <person name="Oren A."/>
            <person name="Chaudhuri R.R."/>
            <person name="La Ragione R."/>
            <person name="Hildebrand F."/>
            <person name="Pallen M.J."/>
        </authorList>
    </citation>
    <scope>NUCLEOTIDE SEQUENCE</scope>
    <source>
        <strain evidence="13">6276</strain>
    </source>
</reference>
<feature type="domain" description="PDZ" evidence="12">
    <location>
        <begin position="129"/>
        <end position="161"/>
    </location>
</feature>
<dbReference type="InterPro" id="IPR008915">
    <property type="entry name" value="Peptidase_M50"/>
</dbReference>
<dbReference type="GO" id="GO:0016020">
    <property type="term" value="C:membrane"/>
    <property type="evidence" value="ECO:0007669"/>
    <property type="project" value="UniProtKB-SubCell"/>
</dbReference>
<accession>A0A9D1F1F7</accession>
<dbReference type="EMBL" id="DVIU01000283">
    <property type="protein sequence ID" value="HIS37689.1"/>
    <property type="molecule type" value="Genomic_DNA"/>
</dbReference>
<evidence type="ECO:0000256" key="8">
    <source>
        <dbReference type="ARBA" id="ARBA00022989"/>
    </source>
</evidence>
<dbReference type="GO" id="GO:0006508">
    <property type="term" value="P:proteolysis"/>
    <property type="evidence" value="ECO:0007669"/>
    <property type="project" value="UniProtKB-KW"/>
</dbReference>
<reference evidence="13" key="1">
    <citation type="submission" date="2020-10" db="EMBL/GenBank/DDBJ databases">
        <authorList>
            <person name="Gilroy R."/>
        </authorList>
    </citation>
    <scope>NUCLEOTIDE SEQUENCE</scope>
    <source>
        <strain evidence="13">6276</strain>
    </source>
</reference>
<organism evidence="13 14">
    <name type="scientific">Candidatus Scatousia excrementigallinarum</name>
    <dbReference type="NCBI Taxonomy" id="2840935"/>
    <lineage>
        <taxon>Bacteria</taxon>
        <taxon>Candidatus Scatousia</taxon>
    </lineage>
</organism>
<evidence type="ECO:0000256" key="1">
    <source>
        <dbReference type="ARBA" id="ARBA00001947"/>
    </source>
</evidence>
<evidence type="ECO:0000259" key="12">
    <source>
        <dbReference type="PROSITE" id="PS50106"/>
    </source>
</evidence>
<dbReference type="NCBIfam" id="TIGR00054">
    <property type="entry name" value="RIP metalloprotease RseP"/>
    <property type="match status" value="1"/>
</dbReference>
<dbReference type="Proteomes" id="UP000823928">
    <property type="component" value="Unassembled WGS sequence"/>
</dbReference>
<evidence type="ECO:0000256" key="7">
    <source>
        <dbReference type="ARBA" id="ARBA00022833"/>
    </source>
</evidence>
<evidence type="ECO:0000313" key="13">
    <source>
        <dbReference type="EMBL" id="HIS37689.1"/>
    </source>
</evidence>
<dbReference type="Pfam" id="PF02163">
    <property type="entry name" value="Peptidase_M50"/>
    <property type="match status" value="1"/>
</dbReference>
<evidence type="ECO:0000256" key="4">
    <source>
        <dbReference type="ARBA" id="ARBA00022670"/>
    </source>
</evidence>
<keyword evidence="4" id="KW-0645">Protease</keyword>
<comment type="subcellular location">
    <subcellularLocation>
        <location evidence="2">Membrane</location>
        <topology evidence="2">Multi-pass membrane protein</topology>
    </subcellularLocation>
</comment>
<evidence type="ECO:0000256" key="9">
    <source>
        <dbReference type="ARBA" id="ARBA00023049"/>
    </source>
</evidence>